<dbReference type="EMBL" id="UINC01066912">
    <property type="protein sequence ID" value="SVB98076.1"/>
    <property type="molecule type" value="Genomic_DNA"/>
</dbReference>
<organism evidence="2">
    <name type="scientific">marine metagenome</name>
    <dbReference type="NCBI Taxonomy" id="408172"/>
    <lineage>
        <taxon>unclassified sequences</taxon>
        <taxon>metagenomes</taxon>
        <taxon>ecological metagenomes</taxon>
    </lineage>
</organism>
<feature type="non-terminal residue" evidence="2">
    <location>
        <position position="36"/>
    </location>
</feature>
<name>A0A382IEP7_9ZZZZ</name>
<feature type="region of interest" description="Disordered" evidence="1">
    <location>
        <begin position="1"/>
        <end position="36"/>
    </location>
</feature>
<evidence type="ECO:0000256" key="1">
    <source>
        <dbReference type="SAM" id="MobiDB-lite"/>
    </source>
</evidence>
<protein>
    <submittedName>
        <fullName evidence="2">Uncharacterized protein</fullName>
    </submittedName>
</protein>
<dbReference type="AlphaFoldDB" id="A0A382IEP7"/>
<reference evidence="2" key="1">
    <citation type="submission" date="2018-05" db="EMBL/GenBank/DDBJ databases">
        <authorList>
            <person name="Lanie J.A."/>
            <person name="Ng W.-L."/>
            <person name="Kazmierczak K.M."/>
            <person name="Andrzejewski T.M."/>
            <person name="Davidsen T.M."/>
            <person name="Wayne K.J."/>
            <person name="Tettelin H."/>
            <person name="Glass J.I."/>
            <person name="Rusch D."/>
            <person name="Podicherti R."/>
            <person name="Tsui H.-C.T."/>
            <person name="Winkler M.E."/>
        </authorList>
    </citation>
    <scope>NUCLEOTIDE SEQUENCE</scope>
</reference>
<accession>A0A382IEP7</accession>
<feature type="non-terminal residue" evidence="2">
    <location>
        <position position="1"/>
    </location>
</feature>
<gene>
    <name evidence="2" type="ORF">METZ01_LOCUS250930</name>
</gene>
<feature type="compositionally biased region" description="Polar residues" evidence="1">
    <location>
        <begin position="26"/>
        <end position="36"/>
    </location>
</feature>
<proteinExistence type="predicted"/>
<evidence type="ECO:0000313" key="2">
    <source>
        <dbReference type="EMBL" id="SVB98076.1"/>
    </source>
</evidence>
<sequence>WTSSRKPGWSDHRPGPRPGRCLSVPRTFTTCSSRAT</sequence>